<comment type="subcellular location">
    <subcellularLocation>
        <location evidence="1">Cell inner membrane</location>
    </subcellularLocation>
</comment>
<evidence type="ECO:0000313" key="13">
    <source>
        <dbReference type="Proteomes" id="UP000550401"/>
    </source>
</evidence>
<dbReference type="EMBL" id="JACGXL010000002">
    <property type="protein sequence ID" value="MBA8887574.1"/>
    <property type="molecule type" value="Genomic_DNA"/>
</dbReference>
<evidence type="ECO:0000256" key="7">
    <source>
        <dbReference type="SAM" id="MobiDB-lite"/>
    </source>
</evidence>
<dbReference type="Pfam" id="PF25944">
    <property type="entry name" value="Beta-barrel_RND"/>
    <property type="match status" value="1"/>
</dbReference>
<keyword evidence="13" id="KW-1185">Reference proteome</keyword>
<reference evidence="12 13" key="1">
    <citation type="submission" date="2020-07" db="EMBL/GenBank/DDBJ databases">
        <title>Genomic Encyclopedia of Type Strains, Phase IV (KMG-V): Genome sequencing to study the core and pangenomes of soil and plant-associated prokaryotes.</title>
        <authorList>
            <person name="Whitman W."/>
        </authorList>
    </citation>
    <scope>NUCLEOTIDE SEQUENCE [LARGE SCALE GENOMIC DNA]</scope>
    <source>
        <strain evidence="12 13">RH2WT43</strain>
    </source>
</reference>
<dbReference type="NCBIfam" id="TIGR01730">
    <property type="entry name" value="RND_mfp"/>
    <property type="match status" value="1"/>
</dbReference>
<feature type="domain" description="Multidrug resistance protein MdtA-like barrel-sandwich hybrid" evidence="9">
    <location>
        <begin position="72"/>
        <end position="215"/>
    </location>
</feature>
<dbReference type="InterPro" id="IPR058626">
    <property type="entry name" value="MdtA-like_b-barrel"/>
</dbReference>
<dbReference type="InterPro" id="IPR058625">
    <property type="entry name" value="MdtA-like_BSH"/>
</dbReference>
<dbReference type="GO" id="GO:1990281">
    <property type="term" value="C:efflux pump complex"/>
    <property type="evidence" value="ECO:0007669"/>
    <property type="project" value="TreeGrafter"/>
</dbReference>
<dbReference type="PANTHER" id="PTHR30469">
    <property type="entry name" value="MULTIDRUG RESISTANCE PROTEIN MDTA"/>
    <property type="match status" value="1"/>
</dbReference>
<evidence type="ECO:0000259" key="11">
    <source>
        <dbReference type="Pfam" id="PF25967"/>
    </source>
</evidence>
<dbReference type="InterPro" id="IPR058624">
    <property type="entry name" value="MdtA-like_HH"/>
</dbReference>
<dbReference type="Gene3D" id="2.40.420.20">
    <property type="match status" value="1"/>
</dbReference>
<feature type="domain" description="Multidrug resistance protein MdtA-like beta-barrel" evidence="10">
    <location>
        <begin position="218"/>
        <end position="301"/>
    </location>
</feature>
<accession>A0A839F5R1</accession>
<dbReference type="InterPro" id="IPR006143">
    <property type="entry name" value="RND_pump_MFP"/>
</dbReference>
<evidence type="ECO:0000256" key="5">
    <source>
        <dbReference type="ARBA" id="ARBA00022519"/>
    </source>
</evidence>
<evidence type="ECO:0000256" key="2">
    <source>
        <dbReference type="ARBA" id="ARBA00009477"/>
    </source>
</evidence>
<dbReference type="InterPro" id="IPR058627">
    <property type="entry name" value="MdtA-like_C"/>
</dbReference>
<keyword evidence="3" id="KW-0813">Transport</keyword>
<evidence type="ECO:0000259" key="10">
    <source>
        <dbReference type="Pfam" id="PF25944"/>
    </source>
</evidence>
<keyword evidence="6" id="KW-0472">Membrane</keyword>
<evidence type="ECO:0000256" key="1">
    <source>
        <dbReference type="ARBA" id="ARBA00004533"/>
    </source>
</evidence>
<dbReference type="Pfam" id="PF25917">
    <property type="entry name" value="BSH_RND"/>
    <property type="match status" value="1"/>
</dbReference>
<name>A0A839F5R1_9GAMM</name>
<dbReference type="Pfam" id="PF25876">
    <property type="entry name" value="HH_MFP_RND"/>
    <property type="match status" value="1"/>
</dbReference>
<dbReference type="GO" id="GO:0015562">
    <property type="term" value="F:efflux transmembrane transporter activity"/>
    <property type="evidence" value="ECO:0007669"/>
    <property type="project" value="TreeGrafter"/>
</dbReference>
<evidence type="ECO:0000256" key="4">
    <source>
        <dbReference type="ARBA" id="ARBA00022475"/>
    </source>
</evidence>
<dbReference type="FunFam" id="2.40.420.20:FF:000001">
    <property type="entry name" value="Efflux RND transporter periplasmic adaptor subunit"/>
    <property type="match status" value="1"/>
</dbReference>
<feature type="domain" description="Multidrug resistance protein MdtA-like C-terminal permuted SH3" evidence="11">
    <location>
        <begin position="308"/>
        <end position="365"/>
    </location>
</feature>
<dbReference type="Gene3D" id="2.40.30.170">
    <property type="match status" value="1"/>
</dbReference>
<comment type="caution">
    <text evidence="12">The sequence shown here is derived from an EMBL/GenBank/DDBJ whole genome shotgun (WGS) entry which is preliminary data.</text>
</comment>
<evidence type="ECO:0000259" key="8">
    <source>
        <dbReference type="Pfam" id="PF25876"/>
    </source>
</evidence>
<evidence type="ECO:0000313" key="12">
    <source>
        <dbReference type="EMBL" id="MBA8887574.1"/>
    </source>
</evidence>
<dbReference type="Pfam" id="PF25967">
    <property type="entry name" value="RND-MFP_C"/>
    <property type="match status" value="1"/>
</dbReference>
<dbReference type="Gene3D" id="1.10.287.470">
    <property type="entry name" value="Helix hairpin bin"/>
    <property type="match status" value="1"/>
</dbReference>
<dbReference type="SUPFAM" id="SSF111369">
    <property type="entry name" value="HlyD-like secretion proteins"/>
    <property type="match status" value="1"/>
</dbReference>
<dbReference type="RefSeq" id="WP_182530633.1">
    <property type="nucleotide sequence ID" value="NZ_JACGXL010000002.1"/>
</dbReference>
<dbReference type="AlphaFoldDB" id="A0A839F5R1"/>
<keyword evidence="4" id="KW-1003">Cell membrane</keyword>
<organism evidence="12 13">
    <name type="scientific">Dokdonella fugitiva</name>
    <dbReference type="NCBI Taxonomy" id="328517"/>
    <lineage>
        <taxon>Bacteria</taxon>
        <taxon>Pseudomonadati</taxon>
        <taxon>Pseudomonadota</taxon>
        <taxon>Gammaproteobacteria</taxon>
        <taxon>Lysobacterales</taxon>
        <taxon>Rhodanobacteraceae</taxon>
        <taxon>Dokdonella</taxon>
    </lineage>
</organism>
<proteinExistence type="inferred from homology"/>
<protein>
    <submittedName>
        <fullName evidence="12">Multidrug efflux system membrane fusion protein</fullName>
    </submittedName>
</protein>
<feature type="domain" description="Multidrug resistance protein MdtA-like alpha-helical hairpin" evidence="8">
    <location>
        <begin position="113"/>
        <end position="182"/>
    </location>
</feature>
<evidence type="ECO:0000259" key="9">
    <source>
        <dbReference type="Pfam" id="PF25917"/>
    </source>
</evidence>
<comment type="similarity">
    <text evidence="2">Belongs to the membrane fusion protein (MFP) (TC 8.A.1) family.</text>
</comment>
<dbReference type="Proteomes" id="UP000550401">
    <property type="component" value="Unassembled WGS sequence"/>
</dbReference>
<sequence>MSRWKLALIVVALLVAGLVGWRIFHSGAAPAGAGRRGAGGEADGPVPVTVVAAATRDVPVYLTALGTVQALNTVTVNAQVGGQLDALHFAEGQEVKQGDLLAEIDPRTLQAALDQAAAKKKQDAAQLSASQSTLARYEELIKKNFVSAQDLENQRQTVRQQQALIAADDAAIASARTQLGYTRITAPITGIAGIRQVDVGNLVQANASTLVVLTQVHPINVIFTLPEQSLDGVRTAQGTASGGLEVAALDRTDAHVLATGALKVIDNQIDTTTGTFKLKSEFGNADNALWPGQFVNVRVRLRTVAGGLVVPATAVQRGPEGNYVYALQADATVAMKPVVTAGDAGDDGVLVSSGIAAGDKVVTEGQFRLNPGSKVQALAPGETPAPPSAEELAKMKDKGAPQQGQRRGGGRRGGG</sequence>
<evidence type="ECO:0000256" key="6">
    <source>
        <dbReference type="ARBA" id="ARBA00023136"/>
    </source>
</evidence>
<keyword evidence="5" id="KW-0997">Cell inner membrane</keyword>
<dbReference type="GO" id="GO:0005886">
    <property type="term" value="C:plasma membrane"/>
    <property type="evidence" value="ECO:0007669"/>
    <property type="project" value="UniProtKB-SubCell"/>
</dbReference>
<gene>
    <name evidence="12" type="ORF">FHW12_001788</name>
</gene>
<feature type="region of interest" description="Disordered" evidence="7">
    <location>
        <begin position="372"/>
        <end position="415"/>
    </location>
</feature>
<evidence type="ECO:0000256" key="3">
    <source>
        <dbReference type="ARBA" id="ARBA00022448"/>
    </source>
</evidence>
<dbReference type="PANTHER" id="PTHR30469:SF36">
    <property type="entry name" value="BLL3903 PROTEIN"/>
    <property type="match status" value="1"/>
</dbReference>
<dbReference type="Gene3D" id="2.40.50.100">
    <property type="match status" value="1"/>
</dbReference>